<keyword evidence="3" id="KW-0812">Transmembrane</keyword>
<evidence type="ECO:0000256" key="5">
    <source>
        <dbReference type="ARBA" id="ARBA00023136"/>
    </source>
</evidence>
<dbReference type="InterPro" id="IPR036259">
    <property type="entry name" value="MFS_trans_sf"/>
</dbReference>
<keyword evidence="4" id="KW-1133">Transmembrane helix</keyword>
<dbReference type="GO" id="GO:0016020">
    <property type="term" value="C:membrane"/>
    <property type="evidence" value="ECO:0007669"/>
    <property type="project" value="UniProtKB-SubCell"/>
</dbReference>
<evidence type="ECO:0000256" key="2">
    <source>
        <dbReference type="ARBA" id="ARBA00022448"/>
    </source>
</evidence>
<reference evidence="6 7" key="1">
    <citation type="submission" date="2018-01" db="EMBL/GenBank/DDBJ databases">
        <title>Harnessing the power of phylogenomics to disentangle the directionality and signatures of interkingdom host jumping in the parasitic fungal genus Tolypocladium.</title>
        <authorList>
            <person name="Quandt C.A."/>
            <person name="Patterson W."/>
            <person name="Spatafora J.W."/>
        </authorList>
    </citation>
    <scope>NUCLEOTIDE SEQUENCE [LARGE SCALE GENOMIC DNA]</scope>
    <source>
        <strain evidence="6 7">NRBC 100945</strain>
    </source>
</reference>
<dbReference type="Proteomes" id="UP000237481">
    <property type="component" value="Unassembled WGS sequence"/>
</dbReference>
<evidence type="ECO:0000256" key="3">
    <source>
        <dbReference type="ARBA" id="ARBA00022692"/>
    </source>
</evidence>
<sequence>MCLGFVRGYGRFVAVRDILGLTEGGLLAGMVLSSRGCIRVGSRCGLASSTRPSRALAHLELRSAGSRSLGHRSPGRAGGWRRMVTIEGLITIIAGAIAFLGMPNSPATAKYLTEEERE</sequence>
<organism evidence="6 7">
    <name type="scientific">Tolypocladium paradoxum</name>
    <dbReference type="NCBI Taxonomy" id="94208"/>
    <lineage>
        <taxon>Eukaryota</taxon>
        <taxon>Fungi</taxon>
        <taxon>Dikarya</taxon>
        <taxon>Ascomycota</taxon>
        <taxon>Pezizomycotina</taxon>
        <taxon>Sordariomycetes</taxon>
        <taxon>Hypocreomycetidae</taxon>
        <taxon>Hypocreales</taxon>
        <taxon>Ophiocordycipitaceae</taxon>
        <taxon>Tolypocladium</taxon>
    </lineage>
</organism>
<accession>A0A2S4L714</accession>
<gene>
    <name evidence="6" type="ORF">TPAR_01579</name>
</gene>
<proteinExistence type="predicted"/>
<comment type="subcellular location">
    <subcellularLocation>
        <location evidence="1">Membrane</location>
        <topology evidence="1">Multi-pass membrane protein</topology>
    </subcellularLocation>
</comment>
<evidence type="ECO:0000256" key="4">
    <source>
        <dbReference type="ARBA" id="ARBA00022989"/>
    </source>
</evidence>
<dbReference type="SUPFAM" id="SSF103473">
    <property type="entry name" value="MFS general substrate transporter"/>
    <property type="match status" value="1"/>
</dbReference>
<name>A0A2S4L714_9HYPO</name>
<dbReference type="OrthoDB" id="9971669at2759"/>
<keyword evidence="7" id="KW-1185">Reference proteome</keyword>
<evidence type="ECO:0000256" key="1">
    <source>
        <dbReference type="ARBA" id="ARBA00004141"/>
    </source>
</evidence>
<dbReference type="PANTHER" id="PTHR43791">
    <property type="entry name" value="PERMEASE-RELATED"/>
    <property type="match status" value="1"/>
</dbReference>
<dbReference type="PANTHER" id="PTHR43791:SF67">
    <property type="entry name" value="TRANSPORTER, PUTATIVE (AFU_ORTHOLOGUE AFUA_3G04010)-RELATED"/>
    <property type="match status" value="1"/>
</dbReference>
<comment type="caution">
    <text evidence="6">The sequence shown here is derived from an EMBL/GenBank/DDBJ whole genome shotgun (WGS) entry which is preliminary data.</text>
</comment>
<keyword evidence="2" id="KW-0813">Transport</keyword>
<keyword evidence="5" id="KW-0472">Membrane</keyword>
<evidence type="ECO:0000313" key="7">
    <source>
        <dbReference type="Proteomes" id="UP000237481"/>
    </source>
</evidence>
<protein>
    <submittedName>
        <fullName evidence="6">Transporter C11D3.18C</fullName>
    </submittedName>
</protein>
<dbReference type="EMBL" id="PKSG01000161">
    <property type="protein sequence ID" value="POR38220.1"/>
    <property type="molecule type" value="Genomic_DNA"/>
</dbReference>
<evidence type="ECO:0000313" key="6">
    <source>
        <dbReference type="EMBL" id="POR38220.1"/>
    </source>
</evidence>
<dbReference type="GO" id="GO:0022857">
    <property type="term" value="F:transmembrane transporter activity"/>
    <property type="evidence" value="ECO:0007669"/>
    <property type="project" value="TreeGrafter"/>
</dbReference>
<dbReference type="AlphaFoldDB" id="A0A2S4L714"/>